<feature type="compositionally biased region" description="Gly residues" evidence="10">
    <location>
        <begin position="15"/>
        <end position="33"/>
    </location>
</feature>
<comment type="similarity">
    <text evidence="2">Belongs to the glycosyltransferase 31 family.</text>
</comment>
<accession>A0A177THY4</accession>
<feature type="compositionally biased region" description="Basic and acidic residues" evidence="10">
    <location>
        <begin position="694"/>
        <end position="706"/>
    </location>
</feature>
<keyword evidence="9 11" id="KW-0472">Membrane</keyword>
<evidence type="ECO:0000256" key="6">
    <source>
        <dbReference type="ARBA" id="ARBA00022968"/>
    </source>
</evidence>
<evidence type="ECO:0000256" key="1">
    <source>
        <dbReference type="ARBA" id="ARBA00004323"/>
    </source>
</evidence>
<reference evidence="12" key="2">
    <citation type="journal article" date="2019" name="IMA Fungus">
        <title>Genome sequencing and comparison of five Tilletia species to identify candidate genes for the detection of regulated species infecting wheat.</title>
        <authorList>
            <person name="Nguyen H.D.T."/>
            <person name="Sultana T."/>
            <person name="Kesanakurti P."/>
            <person name="Hambleton S."/>
        </authorList>
    </citation>
    <scope>NUCLEOTIDE SEQUENCE</scope>
    <source>
        <strain evidence="12">DAOMC 236416</strain>
    </source>
</reference>
<feature type="region of interest" description="Disordered" evidence="10">
    <location>
        <begin position="501"/>
        <end position="533"/>
    </location>
</feature>
<keyword evidence="7 11" id="KW-1133">Transmembrane helix</keyword>
<feature type="compositionally biased region" description="Polar residues" evidence="10">
    <location>
        <begin position="675"/>
        <end position="685"/>
    </location>
</feature>
<evidence type="ECO:0000256" key="11">
    <source>
        <dbReference type="SAM" id="Phobius"/>
    </source>
</evidence>
<name>A0A177THY4_9BASI</name>
<dbReference type="PANTHER" id="PTHR11214:SF333">
    <property type="entry name" value="GLYCOSYLTRANSFERASE FAMILY 31 PROTEIN"/>
    <property type="match status" value="1"/>
</dbReference>
<dbReference type="AlphaFoldDB" id="A0A177THY4"/>
<feature type="compositionally biased region" description="Polar residues" evidence="10">
    <location>
        <begin position="506"/>
        <end position="517"/>
    </location>
</feature>
<evidence type="ECO:0000256" key="9">
    <source>
        <dbReference type="ARBA" id="ARBA00023136"/>
    </source>
</evidence>
<dbReference type="PANTHER" id="PTHR11214">
    <property type="entry name" value="BETA-1,3-N-ACETYLGLUCOSAMINYLTRANSFERASE"/>
    <property type="match status" value="1"/>
</dbReference>
<keyword evidence="13" id="KW-1185">Reference proteome</keyword>
<dbReference type="GO" id="GO:0000139">
    <property type="term" value="C:Golgi membrane"/>
    <property type="evidence" value="ECO:0007669"/>
    <property type="project" value="UniProtKB-SubCell"/>
</dbReference>
<evidence type="ECO:0000256" key="4">
    <source>
        <dbReference type="ARBA" id="ARBA00022679"/>
    </source>
</evidence>
<dbReference type="InterPro" id="IPR002659">
    <property type="entry name" value="Glyco_trans_31"/>
</dbReference>
<dbReference type="Proteomes" id="UP000077521">
    <property type="component" value="Unassembled WGS sequence"/>
</dbReference>
<feature type="region of interest" description="Disordered" evidence="10">
    <location>
        <begin position="1"/>
        <end position="39"/>
    </location>
</feature>
<keyword evidence="5 11" id="KW-0812">Transmembrane</keyword>
<evidence type="ECO:0000256" key="2">
    <source>
        <dbReference type="ARBA" id="ARBA00008661"/>
    </source>
</evidence>
<dbReference type="GO" id="GO:0016758">
    <property type="term" value="F:hexosyltransferase activity"/>
    <property type="evidence" value="ECO:0007669"/>
    <property type="project" value="InterPro"/>
</dbReference>
<dbReference type="Gene3D" id="3.90.550.50">
    <property type="match status" value="1"/>
</dbReference>
<sequence length="873" mass="95575">MSTSFHRSWEYNNSGAGGGDSSSSSGGGGGGSGSVDVGGSQVQAHHRITHHHAPNTPSLPYLDDVRRSPQDIALTLKTSPIELSSETLLSPSFSAPSASGFLHPRRLARKAAGAFQSLAHSLSPRSASASSSTPLSANPYKALSTSPYSPSYRHRSGSDGSSPHQRQHYHLPRRRGSTAPFSPWTFSARTRWLFLAFLLLAIAFITGVTKLIIYILDPDKEPKTWQYFCTSQEDFPHPLADSLAPVDVFVGVFSIDSSYERRQLIRSTYATHTLPHDVHTGAQLANVQVKFILGRPRKLHARRVALEMEAYNDMVVLDMEENMNQGKTYAYFRWASENATVPILLSQEPGPTSEASAPLKTVVGWKKADYVVKADDDAFIVLSELERHLRVSPRKGTYWGYLIRDWFMGGECYALSNDLVQYIATSPDVVRYTHGKEDKKVAQWMNLHPNATNLNWVSERCWIYDGPKAGTAYSHGYLFPDYVSKLKQHAAKEAALEAEISAASGDDSQGTSSTNGLVSGPPRSAEWRRQHSASTVSKWKQPYVVPRAGMTVEEEVEALVEGGGRWDGFWVRPARVATDPFAHDAYHAGLAPILTSSSSAAALGATLPLAGHDYAAAEEDLGQAPTVWVPFSSLVYEANDPRLRPATDQAEVPLFRADLESDSSSGLALYNLSDSAQTSSRVQSPGSPPLLKRASIERVDPARVDGTDTASDGTHDTPRRRIDEVHPARRAQHLIPSRYVPLTTGGRRPALAWADPSKAPHLDQPQDSSRYFEGPAEMMQRGNLSPEQRLRARRYLYRAHGGTVVVHFLKKSEWFLETAIALLGKDVLWPEPSAGAAMTGAGPAALGGRAREWRMWGSPTVAPGPTDKEARIL</sequence>
<keyword evidence="4" id="KW-0808">Transferase</keyword>
<evidence type="ECO:0000256" key="3">
    <source>
        <dbReference type="ARBA" id="ARBA00022676"/>
    </source>
</evidence>
<keyword evidence="3" id="KW-0328">Glycosyltransferase</keyword>
<comment type="caution">
    <text evidence="12">The sequence shown here is derived from an EMBL/GenBank/DDBJ whole genome shotgun (WGS) entry which is preliminary data.</text>
</comment>
<feature type="transmembrane region" description="Helical" evidence="11">
    <location>
        <begin position="192"/>
        <end position="216"/>
    </location>
</feature>
<evidence type="ECO:0000256" key="8">
    <source>
        <dbReference type="ARBA" id="ARBA00023034"/>
    </source>
</evidence>
<feature type="compositionally biased region" description="Low complexity" evidence="10">
    <location>
        <begin position="123"/>
        <end position="139"/>
    </location>
</feature>
<evidence type="ECO:0000256" key="10">
    <source>
        <dbReference type="SAM" id="MobiDB-lite"/>
    </source>
</evidence>
<evidence type="ECO:0000313" key="12">
    <source>
        <dbReference type="EMBL" id="KAE8257291.1"/>
    </source>
</evidence>
<gene>
    <name evidence="12" type="ORF">A4X13_0g2452</name>
</gene>
<organism evidence="12 13">
    <name type="scientific">Tilletia indica</name>
    <dbReference type="NCBI Taxonomy" id="43049"/>
    <lineage>
        <taxon>Eukaryota</taxon>
        <taxon>Fungi</taxon>
        <taxon>Dikarya</taxon>
        <taxon>Basidiomycota</taxon>
        <taxon>Ustilaginomycotina</taxon>
        <taxon>Exobasidiomycetes</taxon>
        <taxon>Tilletiales</taxon>
        <taxon>Tilletiaceae</taxon>
        <taxon>Tilletia</taxon>
    </lineage>
</organism>
<comment type="subcellular location">
    <subcellularLocation>
        <location evidence="1">Golgi apparatus membrane</location>
        <topology evidence="1">Single-pass type II membrane protein</topology>
    </subcellularLocation>
</comment>
<feature type="compositionally biased region" description="Polar residues" evidence="10">
    <location>
        <begin position="1"/>
        <end position="13"/>
    </location>
</feature>
<reference evidence="12" key="1">
    <citation type="submission" date="2016-04" db="EMBL/GenBank/DDBJ databases">
        <authorList>
            <person name="Nguyen H.D."/>
            <person name="Samba Siva P."/>
            <person name="Cullis J."/>
            <person name="Levesque C.A."/>
            <person name="Hambleton S."/>
        </authorList>
    </citation>
    <scope>NUCLEOTIDE SEQUENCE</scope>
    <source>
        <strain evidence="12">DAOMC 236416</strain>
    </source>
</reference>
<evidence type="ECO:0000256" key="5">
    <source>
        <dbReference type="ARBA" id="ARBA00022692"/>
    </source>
</evidence>
<feature type="region of interest" description="Disordered" evidence="10">
    <location>
        <begin position="123"/>
        <end position="176"/>
    </location>
</feature>
<feature type="compositionally biased region" description="Basic and acidic residues" evidence="10">
    <location>
        <begin position="713"/>
        <end position="723"/>
    </location>
</feature>
<evidence type="ECO:0000256" key="7">
    <source>
        <dbReference type="ARBA" id="ARBA00022989"/>
    </source>
</evidence>
<feature type="region of interest" description="Disordered" evidence="10">
    <location>
        <begin position="675"/>
        <end position="723"/>
    </location>
</feature>
<proteinExistence type="inferred from homology"/>
<protein>
    <submittedName>
        <fullName evidence="12">Uncharacterized protein</fullName>
    </submittedName>
</protein>
<evidence type="ECO:0000313" key="13">
    <source>
        <dbReference type="Proteomes" id="UP000077521"/>
    </source>
</evidence>
<feature type="compositionally biased region" description="Basic residues" evidence="10">
    <location>
        <begin position="165"/>
        <end position="176"/>
    </location>
</feature>
<keyword evidence="6" id="KW-0735">Signal-anchor</keyword>
<dbReference type="GO" id="GO:0051072">
    <property type="term" value="P:4,6-pyruvylated galactose residue biosynthetic process"/>
    <property type="evidence" value="ECO:0007669"/>
    <property type="project" value="TreeGrafter"/>
</dbReference>
<keyword evidence="8" id="KW-0333">Golgi apparatus</keyword>
<dbReference type="EMBL" id="LWDF02000117">
    <property type="protein sequence ID" value="KAE8257291.1"/>
    <property type="molecule type" value="Genomic_DNA"/>
</dbReference>